<dbReference type="AlphaFoldDB" id="L0ABB0"/>
<dbReference type="HOGENOM" id="CLU_1478841_0_0_2"/>
<accession>L0ABB0</accession>
<dbReference type="EMBL" id="CP003378">
    <property type="protein sequence ID" value="AFZ71178.1"/>
    <property type="molecule type" value="Genomic_DNA"/>
</dbReference>
<name>L0ABB0_CALLD</name>
<evidence type="ECO:0000313" key="1">
    <source>
        <dbReference type="EMBL" id="AFZ71178.1"/>
    </source>
</evidence>
<dbReference type="Proteomes" id="UP000010469">
    <property type="component" value="Chromosome"/>
</dbReference>
<evidence type="ECO:0000313" key="2">
    <source>
        <dbReference type="Proteomes" id="UP000010469"/>
    </source>
</evidence>
<keyword evidence="2" id="KW-1185">Reference proteome</keyword>
<proteinExistence type="predicted"/>
<reference evidence="2" key="1">
    <citation type="submission" date="2012-03" db="EMBL/GenBank/DDBJ databases">
        <title>Complete genome of Caldisphaera lagunensis DSM 15908.</title>
        <authorList>
            <person name="Lucas S."/>
            <person name="Copeland A."/>
            <person name="Lapidus A."/>
            <person name="Glavina del Rio T."/>
            <person name="Dalin E."/>
            <person name="Tice H."/>
            <person name="Bruce D."/>
            <person name="Goodwin L."/>
            <person name="Pitluck S."/>
            <person name="Peters L."/>
            <person name="Mikhailova N."/>
            <person name="Teshima H."/>
            <person name="Kyrpides N."/>
            <person name="Mavromatis K."/>
            <person name="Ivanova N."/>
            <person name="Brettin T."/>
            <person name="Detter J.C."/>
            <person name="Han C."/>
            <person name="Larimer F."/>
            <person name="Land M."/>
            <person name="Hauser L."/>
            <person name="Markowitz V."/>
            <person name="Cheng J.-F."/>
            <person name="Hugenholtz P."/>
            <person name="Woyke T."/>
            <person name="Wu D."/>
            <person name="Spring S."/>
            <person name="Schroeder M."/>
            <person name="Brambilla E."/>
            <person name="Klenk H.-P."/>
            <person name="Eisen J.A."/>
        </authorList>
    </citation>
    <scope>NUCLEOTIDE SEQUENCE [LARGE SCALE GENOMIC DNA]</scope>
    <source>
        <strain evidence="2">DSM 15908 / JCM 11604 / IC-154</strain>
    </source>
</reference>
<dbReference type="KEGG" id="clg:Calag_1476"/>
<organism evidence="1 2">
    <name type="scientific">Caldisphaera lagunensis (strain DSM 15908 / JCM 11604 / ANMR 0165 / IC-154)</name>
    <dbReference type="NCBI Taxonomy" id="1056495"/>
    <lineage>
        <taxon>Archaea</taxon>
        <taxon>Thermoproteota</taxon>
        <taxon>Thermoprotei</taxon>
        <taxon>Acidilobales</taxon>
        <taxon>Caldisphaeraceae</taxon>
        <taxon>Caldisphaera</taxon>
    </lineage>
</organism>
<dbReference type="InParanoid" id="L0ABB0"/>
<dbReference type="STRING" id="1056495.Calag_1476"/>
<dbReference type="OrthoDB" id="46025at2157"/>
<protein>
    <submittedName>
        <fullName evidence="1">Uncharacterized protein</fullName>
    </submittedName>
</protein>
<dbReference type="RefSeq" id="WP_015233075.1">
    <property type="nucleotide sequence ID" value="NC_019791.1"/>
</dbReference>
<gene>
    <name evidence="1" type="ordered locus">Calag_1476</name>
</gene>
<dbReference type="GeneID" id="14212736"/>
<sequence length="182" mass="21216">MSNNIDPIDQAFRNIMEKIYWIEDIDEAEKELVKWLNKMDEDLKNLLLERRKKYCGNPMSIMEVIGLQNYLDQNEENRKDVEYRIAMAKELIDMGLLLQCLQVWNDMEPKVKAKVLAPLYKASYAYELALKNGLNEIDETHLNKSIEMAEQALEKADDLGLLSELRSYLESSLGRFVSSTFN</sequence>
<dbReference type="eggNOG" id="arCOG12514">
    <property type="taxonomic scope" value="Archaea"/>
</dbReference>